<evidence type="ECO:0000259" key="2">
    <source>
        <dbReference type="SMART" id="SM00363"/>
    </source>
</evidence>
<dbReference type="GO" id="GO:0003723">
    <property type="term" value="F:RNA binding"/>
    <property type="evidence" value="ECO:0007669"/>
    <property type="project" value="UniProtKB-KW"/>
</dbReference>
<evidence type="ECO:0000313" key="3">
    <source>
        <dbReference type="EMBL" id="PIR43945.1"/>
    </source>
</evidence>
<dbReference type="Proteomes" id="UP000231602">
    <property type="component" value="Unassembled WGS sequence"/>
</dbReference>
<comment type="caution">
    <text evidence="3">The sequence shown here is derived from an EMBL/GenBank/DDBJ whole genome shotgun (WGS) entry which is preliminary data.</text>
</comment>
<dbReference type="SMART" id="SM00363">
    <property type="entry name" value="S4"/>
    <property type="match status" value="1"/>
</dbReference>
<dbReference type="Pfam" id="PF01479">
    <property type="entry name" value="S4"/>
    <property type="match status" value="1"/>
</dbReference>
<dbReference type="EMBL" id="PCXV01000043">
    <property type="protein sequence ID" value="PIR43945.1"/>
    <property type="molecule type" value="Genomic_DNA"/>
</dbReference>
<dbReference type="PROSITE" id="PS50889">
    <property type="entry name" value="S4"/>
    <property type="match status" value="1"/>
</dbReference>
<dbReference type="PANTHER" id="PTHR47683">
    <property type="entry name" value="PSEUDOURIDINE SYNTHASE FAMILY PROTEIN-RELATED"/>
    <property type="match status" value="1"/>
</dbReference>
<evidence type="ECO:0000313" key="4">
    <source>
        <dbReference type="Proteomes" id="UP000231602"/>
    </source>
</evidence>
<accession>A0A2H0RDR3</accession>
<dbReference type="InterPro" id="IPR036986">
    <property type="entry name" value="S4_RNA-bd_sf"/>
</dbReference>
<proteinExistence type="predicted"/>
<keyword evidence="1" id="KW-0694">RNA-binding</keyword>
<dbReference type="InterPro" id="IPR020094">
    <property type="entry name" value="TruA/RsuA/RluB/E/F_N"/>
</dbReference>
<protein>
    <submittedName>
        <fullName evidence="3">Pseudouridine synthase</fullName>
    </submittedName>
</protein>
<name>A0A2H0RDR3_9BACT</name>
<dbReference type="CDD" id="cd00165">
    <property type="entry name" value="S4"/>
    <property type="match status" value="1"/>
</dbReference>
<sequence>MRIQKYLSQQKILSRREAENHIREGLIKINSQIVTQMGMQIDPEKDRIEILKSKKIDKKTTIAVHKPRGIVSSKIKKEGATVFEIFPQFKNLNVVGRLDKESEG</sequence>
<evidence type="ECO:0000256" key="1">
    <source>
        <dbReference type="PROSITE-ProRule" id="PRU00182"/>
    </source>
</evidence>
<dbReference type="AlphaFoldDB" id="A0A2H0RDR3"/>
<feature type="non-terminal residue" evidence="3">
    <location>
        <position position="104"/>
    </location>
</feature>
<organism evidence="3 4">
    <name type="scientific">Candidatus Wolfebacteria bacterium CG10_big_fil_rev_8_21_14_0_10_31_9</name>
    <dbReference type="NCBI Taxonomy" id="1975070"/>
    <lineage>
        <taxon>Bacteria</taxon>
        <taxon>Candidatus Wolfeibacteriota</taxon>
    </lineage>
</organism>
<gene>
    <name evidence="3" type="ORF">COV23_02495</name>
</gene>
<reference evidence="3 4" key="1">
    <citation type="submission" date="2017-09" db="EMBL/GenBank/DDBJ databases">
        <title>Depth-based differentiation of microbial function through sediment-hosted aquifers and enrichment of novel symbionts in the deep terrestrial subsurface.</title>
        <authorList>
            <person name="Probst A.J."/>
            <person name="Ladd B."/>
            <person name="Jarett J.K."/>
            <person name="Geller-Mcgrath D.E."/>
            <person name="Sieber C.M."/>
            <person name="Emerson J.B."/>
            <person name="Anantharaman K."/>
            <person name="Thomas B.C."/>
            <person name="Malmstrom R."/>
            <person name="Stieglmeier M."/>
            <person name="Klingl A."/>
            <person name="Woyke T."/>
            <person name="Ryan C.M."/>
            <person name="Banfield J.F."/>
        </authorList>
    </citation>
    <scope>NUCLEOTIDE SEQUENCE [LARGE SCALE GENOMIC DNA]</scope>
    <source>
        <strain evidence="3">CG10_big_fil_rev_8_21_14_0_10_31_9</strain>
    </source>
</reference>
<dbReference type="Gene3D" id="3.10.290.10">
    <property type="entry name" value="RNA-binding S4 domain"/>
    <property type="match status" value="1"/>
</dbReference>
<dbReference type="SUPFAM" id="SSF55174">
    <property type="entry name" value="Alpha-L RNA-binding motif"/>
    <property type="match status" value="1"/>
</dbReference>
<dbReference type="Gene3D" id="3.30.70.580">
    <property type="entry name" value="Pseudouridine synthase I, catalytic domain, N-terminal subdomain"/>
    <property type="match status" value="1"/>
</dbReference>
<dbReference type="InterPro" id="IPR002942">
    <property type="entry name" value="S4_RNA-bd"/>
</dbReference>
<dbReference type="GO" id="GO:0009982">
    <property type="term" value="F:pseudouridine synthase activity"/>
    <property type="evidence" value="ECO:0007669"/>
    <property type="project" value="InterPro"/>
</dbReference>
<dbReference type="InterPro" id="IPR050343">
    <property type="entry name" value="RsuA_PseudoU_synthase"/>
</dbReference>
<feature type="domain" description="RNA-binding S4" evidence="2">
    <location>
        <begin position="1"/>
        <end position="57"/>
    </location>
</feature>
<dbReference type="PANTHER" id="PTHR47683:SF2">
    <property type="entry name" value="RNA-BINDING S4 DOMAIN-CONTAINING PROTEIN"/>
    <property type="match status" value="1"/>
</dbReference>